<dbReference type="AlphaFoldDB" id="A0A1G2IFJ6"/>
<organism evidence="2 3">
    <name type="scientific">Candidatus Staskawiczbacteria bacterium RIFCSPLOWO2_01_FULL_38_12b</name>
    <dbReference type="NCBI Taxonomy" id="1802214"/>
    <lineage>
        <taxon>Bacteria</taxon>
        <taxon>Candidatus Staskawicziibacteriota</taxon>
    </lineage>
</organism>
<evidence type="ECO:0000313" key="2">
    <source>
        <dbReference type="EMBL" id="OGZ72928.1"/>
    </source>
</evidence>
<evidence type="ECO:0000259" key="1">
    <source>
        <dbReference type="Pfam" id="PF00961"/>
    </source>
</evidence>
<name>A0A1G2IFJ6_9BACT</name>
<protein>
    <recommendedName>
        <fullName evidence="1">Homing endonuclease LAGLIDADG domain-containing protein</fullName>
    </recommendedName>
</protein>
<feature type="domain" description="Homing endonuclease LAGLIDADG" evidence="1">
    <location>
        <begin position="15"/>
        <end position="100"/>
    </location>
</feature>
<gene>
    <name evidence="2" type="ORF">A2908_04645</name>
</gene>
<sequence>MAKEKFNIIDLVNNDSCFDLQFRKDTRHERTNSPTYYRWKSQFVVTVPKEQIKILEKTKKVIGCGSVSVSKNQARFSVQKIDDIVAILIPFFIKNNLKEVMKKNQSTQILSARPSTYRNRCSGFELWQKAAKIIYQNKGVYLSKWPKNDLLHLLEIHKAMAKHKNKPRKQKWTDMAQAITKKSE</sequence>
<comment type="caution">
    <text evidence="2">The sequence shown here is derived from an EMBL/GenBank/DDBJ whole genome shotgun (WGS) entry which is preliminary data.</text>
</comment>
<dbReference type="InterPro" id="IPR027434">
    <property type="entry name" value="Homing_endonucl"/>
</dbReference>
<dbReference type="SUPFAM" id="SSF55608">
    <property type="entry name" value="Homing endonucleases"/>
    <property type="match status" value="1"/>
</dbReference>
<proteinExistence type="predicted"/>
<dbReference type="Proteomes" id="UP000176774">
    <property type="component" value="Unassembled WGS sequence"/>
</dbReference>
<dbReference type="Pfam" id="PF00961">
    <property type="entry name" value="LAGLIDADG_1"/>
    <property type="match status" value="1"/>
</dbReference>
<dbReference type="InterPro" id="IPR004860">
    <property type="entry name" value="LAGLIDADG_dom"/>
</dbReference>
<accession>A0A1G2IFJ6</accession>
<reference evidence="2 3" key="1">
    <citation type="journal article" date="2016" name="Nat. Commun.">
        <title>Thousands of microbial genomes shed light on interconnected biogeochemical processes in an aquifer system.</title>
        <authorList>
            <person name="Anantharaman K."/>
            <person name="Brown C.T."/>
            <person name="Hug L.A."/>
            <person name="Sharon I."/>
            <person name="Castelle C.J."/>
            <person name="Probst A.J."/>
            <person name="Thomas B.C."/>
            <person name="Singh A."/>
            <person name="Wilkins M.J."/>
            <person name="Karaoz U."/>
            <person name="Brodie E.L."/>
            <person name="Williams K.H."/>
            <person name="Hubbard S.S."/>
            <person name="Banfield J.F."/>
        </authorList>
    </citation>
    <scope>NUCLEOTIDE SEQUENCE [LARGE SCALE GENOMIC DNA]</scope>
</reference>
<dbReference type="Gene3D" id="3.10.28.10">
    <property type="entry name" value="Homing endonucleases"/>
    <property type="match status" value="1"/>
</dbReference>
<dbReference type="GO" id="GO:0004519">
    <property type="term" value="F:endonuclease activity"/>
    <property type="evidence" value="ECO:0007669"/>
    <property type="project" value="InterPro"/>
</dbReference>
<dbReference type="EMBL" id="MHPA01000019">
    <property type="protein sequence ID" value="OGZ72928.1"/>
    <property type="molecule type" value="Genomic_DNA"/>
</dbReference>
<evidence type="ECO:0000313" key="3">
    <source>
        <dbReference type="Proteomes" id="UP000176774"/>
    </source>
</evidence>